<accession>A0AAD6WN74</accession>
<evidence type="ECO:0000313" key="3">
    <source>
        <dbReference type="Proteomes" id="UP001218188"/>
    </source>
</evidence>
<dbReference type="SUPFAM" id="SSF53474">
    <property type="entry name" value="alpha/beta-Hydrolases"/>
    <property type="match status" value="1"/>
</dbReference>
<dbReference type="InterPro" id="IPR000073">
    <property type="entry name" value="AB_hydrolase_1"/>
</dbReference>
<evidence type="ECO:0000259" key="1">
    <source>
        <dbReference type="Pfam" id="PF12697"/>
    </source>
</evidence>
<comment type="caution">
    <text evidence="2">The sequence shown here is derived from an EMBL/GenBank/DDBJ whole genome shotgun (WGS) entry which is preliminary data.</text>
</comment>
<reference evidence="2" key="1">
    <citation type="submission" date="2023-03" db="EMBL/GenBank/DDBJ databases">
        <title>Massive genome expansion in bonnet fungi (Mycena s.s.) driven by repeated elements and novel gene families across ecological guilds.</title>
        <authorList>
            <consortium name="Lawrence Berkeley National Laboratory"/>
            <person name="Harder C.B."/>
            <person name="Miyauchi S."/>
            <person name="Viragh M."/>
            <person name="Kuo A."/>
            <person name="Thoen E."/>
            <person name="Andreopoulos B."/>
            <person name="Lu D."/>
            <person name="Skrede I."/>
            <person name="Drula E."/>
            <person name="Henrissat B."/>
            <person name="Morin E."/>
            <person name="Kohler A."/>
            <person name="Barry K."/>
            <person name="LaButti K."/>
            <person name="Morin E."/>
            <person name="Salamov A."/>
            <person name="Lipzen A."/>
            <person name="Mereny Z."/>
            <person name="Hegedus B."/>
            <person name="Baldrian P."/>
            <person name="Stursova M."/>
            <person name="Weitz H."/>
            <person name="Taylor A."/>
            <person name="Grigoriev I.V."/>
            <person name="Nagy L.G."/>
            <person name="Martin F."/>
            <person name="Kauserud H."/>
        </authorList>
    </citation>
    <scope>NUCLEOTIDE SEQUENCE</scope>
    <source>
        <strain evidence="2">CBHHK200</strain>
    </source>
</reference>
<sequence length="293" mass="31482">MSPIQTDARVLHSSDGTAIYAEATGSARNPHLVLLAGLSLSGCIYDDLCADPQLLDTLYIVRYDVRGHGRSGKPTTAEAYASKMFADDFKTVVDAFALQRPVLAGWSMGAAVATDVVAHLPPATLSGVIYLAGVPCTGELLSELVAPELGVALPGLLAKDDVTAFQTSAAIFTDKLFAQPDKVPYSVKCLYLGHSLTPEIMSLSLSRPMDVQALWSAGMDGLPLLILHGTLDAHRAAVNVKTVADVLQPHFKNFECIWFEGRGHALHYECPKDVVHHLIRFTKQVGGKDYRAA</sequence>
<evidence type="ECO:0000313" key="2">
    <source>
        <dbReference type="EMBL" id="KAJ7018952.1"/>
    </source>
</evidence>
<gene>
    <name evidence="2" type="ORF">C8F04DRAFT_356512</name>
</gene>
<dbReference type="InterPro" id="IPR029058">
    <property type="entry name" value="AB_hydrolase_fold"/>
</dbReference>
<dbReference type="InterPro" id="IPR050266">
    <property type="entry name" value="AB_hydrolase_sf"/>
</dbReference>
<dbReference type="EMBL" id="JARJCM010000313">
    <property type="protein sequence ID" value="KAJ7018952.1"/>
    <property type="molecule type" value="Genomic_DNA"/>
</dbReference>
<dbReference type="GO" id="GO:0016020">
    <property type="term" value="C:membrane"/>
    <property type="evidence" value="ECO:0007669"/>
    <property type="project" value="TreeGrafter"/>
</dbReference>
<dbReference type="AlphaFoldDB" id="A0AAD6WN74"/>
<feature type="domain" description="AB hydrolase-1" evidence="1">
    <location>
        <begin position="32"/>
        <end position="275"/>
    </location>
</feature>
<keyword evidence="3" id="KW-1185">Reference proteome</keyword>
<proteinExistence type="predicted"/>
<dbReference type="PANTHER" id="PTHR43798:SF33">
    <property type="entry name" value="HYDROLASE, PUTATIVE (AFU_ORTHOLOGUE AFUA_2G14860)-RELATED"/>
    <property type="match status" value="1"/>
</dbReference>
<dbReference type="Gene3D" id="3.40.50.1820">
    <property type="entry name" value="alpha/beta hydrolase"/>
    <property type="match status" value="1"/>
</dbReference>
<organism evidence="2 3">
    <name type="scientific">Mycena alexandri</name>
    <dbReference type="NCBI Taxonomy" id="1745969"/>
    <lineage>
        <taxon>Eukaryota</taxon>
        <taxon>Fungi</taxon>
        <taxon>Dikarya</taxon>
        <taxon>Basidiomycota</taxon>
        <taxon>Agaricomycotina</taxon>
        <taxon>Agaricomycetes</taxon>
        <taxon>Agaricomycetidae</taxon>
        <taxon>Agaricales</taxon>
        <taxon>Marasmiineae</taxon>
        <taxon>Mycenaceae</taxon>
        <taxon>Mycena</taxon>
    </lineage>
</organism>
<dbReference type="Proteomes" id="UP001218188">
    <property type="component" value="Unassembled WGS sequence"/>
</dbReference>
<name>A0AAD6WN74_9AGAR</name>
<dbReference type="Pfam" id="PF12697">
    <property type="entry name" value="Abhydrolase_6"/>
    <property type="match status" value="1"/>
</dbReference>
<protein>
    <submittedName>
        <fullName evidence="2">Alpha/beta-hydrolase</fullName>
    </submittedName>
</protein>
<dbReference type="PANTHER" id="PTHR43798">
    <property type="entry name" value="MONOACYLGLYCEROL LIPASE"/>
    <property type="match status" value="1"/>
</dbReference>